<dbReference type="AlphaFoldDB" id="A0A9P1DA49"/>
<name>A0A9P1DA49_9DINO</name>
<dbReference type="EMBL" id="CAMXCT020003602">
    <property type="protein sequence ID" value="CAL1158703.1"/>
    <property type="molecule type" value="Genomic_DNA"/>
</dbReference>
<keyword evidence="2" id="KW-0472">Membrane</keyword>
<comment type="caution">
    <text evidence="3">The sequence shown here is derived from an EMBL/GenBank/DDBJ whole genome shotgun (WGS) entry which is preliminary data.</text>
</comment>
<feature type="region of interest" description="Disordered" evidence="1">
    <location>
        <begin position="83"/>
        <end position="120"/>
    </location>
</feature>
<evidence type="ECO:0000313" key="4">
    <source>
        <dbReference type="EMBL" id="CAL4792640.1"/>
    </source>
</evidence>
<proteinExistence type="predicted"/>
<gene>
    <name evidence="3" type="ORF">C1SCF055_LOCUS31062</name>
</gene>
<reference evidence="3" key="1">
    <citation type="submission" date="2022-10" db="EMBL/GenBank/DDBJ databases">
        <authorList>
            <person name="Chen Y."/>
            <person name="Dougan E. K."/>
            <person name="Chan C."/>
            <person name="Rhodes N."/>
            <person name="Thang M."/>
        </authorList>
    </citation>
    <scope>NUCLEOTIDE SEQUENCE</scope>
</reference>
<feature type="transmembrane region" description="Helical" evidence="2">
    <location>
        <begin position="33"/>
        <end position="52"/>
    </location>
</feature>
<dbReference type="EMBL" id="CAMXCT030003602">
    <property type="protein sequence ID" value="CAL4792640.1"/>
    <property type="molecule type" value="Genomic_DNA"/>
</dbReference>
<sequence length="120" mass="13980">MSQPSARSLHKDMKQRSKAAQDARQEFYDMVHFSDVFLLSIMFGFSVIGNMYPPQTRSQLLIGLSLYLGAFFIYLYIKAGEPPKKRRKGKKSTKEEDEAEKKDEKKPKEEKELKEAKEEK</sequence>
<keyword evidence="5" id="KW-1185">Reference proteome</keyword>
<feature type="compositionally biased region" description="Basic and acidic residues" evidence="1">
    <location>
        <begin position="99"/>
        <end position="120"/>
    </location>
</feature>
<feature type="transmembrane region" description="Helical" evidence="2">
    <location>
        <begin position="58"/>
        <end position="77"/>
    </location>
</feature>
<dbReference type="OrthoDB" id="10293496at2759"/>
<accession>A0A9P1DA49</accession>
<keyword evidence="2" id="KW-0812">Transmembrane</keyword>
<organism evidence="3">
    <name type="scientific">Cladocopium goreaui</name>
    <dbReference type="NCBI Taxonomy" id="2562237"/>
    <lineage>
        <taxon>Eukaryota</taxon>
        <taxon>Sar</taxon>
        <taxon>Alveolata</taxon>
        <taxon>Dinophyceae</taxon>
        <taxon>Suessiales</taxon>
        <taxon>Symbiodiniaceae</taxon>
        <taxon>Cladocopium</taxon>
    </lineage>
</organism>
<evidence type="ECO:0000313" key="5">
    <source>
        <dbReference type="Proteomes" id="UP001152797"/>
    </source>
</evidence>
<protein>
    <submittedName>
        <fullName evidence="3">Uncharacterized protein</fullName>
    </submittedName>
</protein>
<dbReference type="EMBL" id="CAMXCT010003602">
    <property type="protein sequence ID" value="CAI4005328.1"/>
    <property type="molecule type" value="Genomic_DNA"/>
</dbReference>
<evidence type="ECO:0000256" key="2">
    <source>
        <dbReference type="SAM" id="Phobius"/>
    </source>
</evidence>
<dbReference type="Proteomes" id="UP001152797">
    <property type="component" value="Unassembled WGS sequence"/>
</dbReference>
<evidence type="ECO:0000313" key="3">
    <source>
        <dbReference type="EMBL" id="CAI4005328.1"/>
    </source>
</evidence>
<reference evidence="4 5" key="2">
    <citation type="submission" date="2024-05" db="EMBL/GenBank/DDBJ databases">
        <authorList>
            <person name="Chen Y."/>
            <person name="Shah S."/>
            <person name="Dougan E. K."/>
            <person name="Thang M."/>
            <person name="Chan C."/>
        </authorList>
    </citation>
    <scope>NUCLEOTIDE SEQUENCE [LARGE SCALE GENOMIC DNA]</scope>
</reference>
<keyword evidence="2" id="KW-1133">Transmembrane helix</keyword>
<evidence type="ECO:0000256" key="1">
    <source>
        <dbReference type="SAM" id="MobiDB-lite"/>
    </source>
</evidence>